<dbReference type="Proteomes" id="UP000500857">
    <property type="component" value="Chromosome"/>
</dbReference>
<protein>
    <submittedName>
        <fullName evidence="1">Uncharacterized protein</fullName>
    </submittedName>
</protein>
<dbReference type="EMBL" id="CP051167">
    <property type="protein sequence ID" value="QIZ72095.1"/>
    <property type="molecule type" value="Genomic_DNA"/>
</dbReference>
<evidence type="ECO:0000313" key="1">
    <source>
        <dbReference type="EMBL" id="QIZ72095.1"/>
    </source>
</evidence>
<dbReference type="KEGG" id="oxy:HCG48_17195"/>
<accession>A0A6H1U0B4</accession>
<sequence length="77" mass="8906">MISIAFLGNFPFLLGASLGRDRDRLEGFMLTSIAARIDTSATQVSRGNARDRLIEINRICSDFVFLDFFRFYRYFVN</sequence>
<name>A0A6H1U0B4_9CYAN</name>
<evidence type="ECO:0000313" key="2">
    <source>
        <dbReference type="Proteomes" id="UP000500857"/>
    </source>
</evidence>
<dbReference type="AlphaFoldDB" id="A0A6H1U0B4"/>
<keyword evidence="2" id="KW-1185">Reference proteome</keyword>
<gene>
    <name evidence="1" type="ORF">HCG48_17195</name>
</gene>
<organism evidence="1 2">
    <name type="scientific">Oxynema aestuarii AP17</name>
    <dbReference type="NCBI Taxonomy" id="2064643"/>
    <lineage>
        <taxon>Bacteria</taxon>
        <taxon>Bacillati</taxon>
        <taxon>Cyanobacteriota</taxon>
        <taxon>Cyanophyceae</taxon>
        <taxon>Oscillatoriophycideae</taxon>
        <taxon>Oscillatoriales</taxon>
        <taxon>Oscillatoriaceae</taxon>
        <taxon>Oxynema</taxon>
        <taxon>Oxynema aestuarii</taxon>
    </lineage>
</organism>
<proteinExistence type="predicted"/>
<reference evidence="1 2" key="1">
    <citation type="submission" date="2020-04" db="EMBL/GenBank/DDBJ databases">
        <authorList>
            <person name="Basu S."/>
            <person name="Maruthanayagam V."/>
            <person name="Chakraborty S."/>
            <person name="Pramanik A."/>
            <person name="Mukherjee J."/>
            <person name="Brink B."/>
        </authorList>
    </citation>
    <scope>NUCLEOTIDE SEQUENCE [LARGE SCALE GENOMIC DNA]</scope>
    <source>
        <strain evidence="1 2">AP17</strain>
    </source>
</reference>